<protein>
    <recommendedName>
        <fullName evidence="4">Secreted protein</fullName>
    </recommendedName>
</protein>
<sequence length="144" mass="15319">MQEREKAAAAGPLALFFFSLADEWGCVGARGYRYVSTTCMIQTDPLCTSVPAPAVITLAPKTGQGPGDLTPHHRLANAAESNRTPPVHLTTRCLLSDRHRTFAAVLVLRSVPSIGSKGLAPNTVKASPTLYSFASAEARENVRA</sequence>
<name>A0AAD8XNM0_GLOAC</name>
<gene>
    <name evidence="2" type="ORF">BDZ83DRAFT_646621</name>
</gene>
<evidence type="ECO:0000313" key="2">
    <source>
        <dbReference type="EMBL" id="KAK1730723.1"/>
    </source>
</evidence>
<accession>A0AAD8XNM0</accession>
<dbReference type="EMBL" id="JAHMHS010000005">
    <property type="protein sequence ID" value="KAK1730723.1"/>
    <property type="molecule type" value="Genomic_DNA"/>
</dbReference>
<dbReference type="Proteomes" id="UP001244207">
    <property type="component" value="Unassembled WGS sequence"/>
</dbReference>
<evidence type="ECO:0000313" key="3">
    <source>
        <dbReference type="Proteomes" id="UP001244207"/>
    </source>
</evidence>
<proteinExistence type="predicted"/>
<reference evidence="2" key="1">
    <citation type="submission" date="2021-12" db="EMBL/GenBank/DDBJ databases">
        <title>Comparative genomics, transcriptomics and evolutionary studies reveal genomic signatures of adaptation to plant cell wall in hemibiotrophic fungi.</title>
        <authorList>
            <consortium name="DOE Joint Genome Institute"/>
            <person name="Baroncelli R."/>
            <person name="Diaz J.F."/>
            <person name="Benocci T."/>
            <person name="Peng M."/>
            <person name="Battaglia E."/>
            <person name="Haridas S."/>
            <person name="Andreopoulos W."/>
            <person name="Labutti K."/>
            <person name="Pangilinan J."/>
            <person name="Floch G.L."/>
            <person name="Makela M.R."/>
            <person name="Henrissat B."/>
            <person name="Grigoriev I.V."/>
            <person name="Crouch J.A."/>
            <person name="De Vries R.P."/>
            <person name="Sukno S.A."/>
            <person name="Thon M.R."/>
        </authorList>
    </citation>
    <scope>NUCLEOTIDE SEQUENCE</scope>
    <source>
        <strain evidence="2">CBS 112980</strain>
    </source>
</reference>
<feature type="chain" id="PRO_5041939256" description="Secreted protein" evidence="1">
    <location>
        <begin position="30"/>
        <end position="144"/>
    </location>
</feature>
<feature type="signal peptide" evidence="1">
    <location>
        <begin position="1"/>
        <end position="29"/>
    </location>
</feature>
<organism evidence="2 3">
    <name type="scientific">Glomerella acutata</name>
    <name type="common">Colletotrichum acutatum</name>
    <dbReference type="NCBI Taxonomy" id="27357"/>
    <lineage>
        <taxon>Eukaryota</taxon>
        <taxon>Fungi</taxon>
        <taxon>Dikarya</taxon>
        <taxon>Ascomycota</taxon>
        <taxon>Pezizomycotina</taxon>
        <taxon>Sordariomycetes</taxon>
        <taxon>Hypocreomycetidae</taxon>
        <taxon>Glomerellales</taxon>
        <taxon>Glomerellaceae</taxon>
        <taxon>Colletotrichum</taxon>
        <taxon>Colletotrichum acutatum species complex</taxon>
    </lineage>
</organism>
<evidence type="ECO:0008006" key="4">
    <source>
        <dbReference type="Google" id="ProtNLM"/>
    </source>
</evidence>
<keyword evidence="1" id="KW-0732">Signal</keyword>
<keyword evidence="3" id="KW-1185">Reference proteome</keyword>
<comment type="caution">
    <text evidence="2">The sequence shown here is derived from an EMBL/GenBank/DDBJ whole genome shotgun (WGS) entry which is preliminary data.</text>
</comment>
<evidence type="ECO:0000256" key="1">
    <source>
        <dbReference type="SAM" id="SignalP"/>
    </source>
</evidence>
<dbReference type="GeneID" id="85393887"/>
<dbReference type="AlphaFoldDB" id="A0AAD8XNM0"/>
<dbReference type="RefSeq" id="XP_060370778.1">
    <property type="nucleotide sequence ID" value="XM_060509988.1"/>
</dbReference>